<gene>
    <name evidence="2" type="ORF">CQW23_28074</name>
</gene>
<feature type="region of interest" description="Disordered" evidence="1">
    <location>
        <begin position="1"/>
        <end position="58"/>
    </location>
</feature>
<name>A0A2G2VFK6_CAPBA</name>
<dbReference type="Proteomes" id="UP000224567">
    <property type="component" value="Unassembled WGS sequence"/>
</dbReference>
<keyword evidence="3" id="KW-1185">Reference proteome</keyword>
<feature type="compositionally biased region" description="Low complexity" evidence="1">
    <location>
        <begin position="1"/>
        <end position="10"/>
    </location>
</feature>
<comment type="caution">
    <text evidence="2">The sequence shown here is derived from an EMBL/GenBank/DDBJ whole genome shotgun (WGS) entry which is preliminary data.</text>
</comment>
<sequence length="215" mass="23950">MSSSSMWNSSDQLEHAPFKKTGVESALKHHSDIKKSKSKFQDQDSTSTLPTSQSNHVDATMGKSKIVLQNLTAHPNSKTVDGIRMEFFEVTTITRKIILEGGLVAINDGSRSRSGSGVEVRANDAPLTVFETISHYDYDHTCCTDFTTCSKCSSCKCQDYKAKHDRVINSINSLTASIKEMTCKRGVSLSKRISYPYTPLEIKEAKRRRKDTSKD</sequence>
<reference evidence="2 3" key="1">
    <citation type="journal article" date="2017" name="Genome Biol.">
        <title>New reference genome sequences of hot pepper reveal the massive evolution of plant disease-resistance genes by retroduplication.</title>
        <authorList>
            <person name="Kim S."/>
            <person name="Park J."/>
            <person name="Yeom S.I."/>
            <person name="Kim Y.M."/>
            <person name="Seo E."/>
            <person name="Kim K.T."/>
            <person name="Kim M.S."/>
            <person name="Lee J.M."/>
            <person name="Cheong K."/>
            <person name="Shin H.S."/>
            <person name="Kim S.B."/>
            <person name="Han K."/>
            <person name="Lee J."/>
            <person name="Park M."/>
            <person name="Lee H.A."/>
            <person name="Lee H.Y."/>
            <person name="Lee Y."/>
            <person name="Oh S."/>
            <person name="Lee J.H."/>
            <person name="Choi E."/>
            <person name="Choi E."/>
            <person name="Lee S.E."/>
            <person name="Jeon J."/>
            <person name="Kim H."/>
            <person name="Choi G."/>
            <person name="Song H."/>
            <person name="Lee J."/>
            <person name="Lee S.C."/>
            <person name="Kwon J.K."/>
            <person name="Lee H.Y."/>
            <person name="Koo N."/>
            <person name="Hong Y."/>
            <person name="Kim R.W."/>
            <person name="Kang W.H."/>
            <person name="Huh J.H."/>
            <person name="Kang B.C."/>
            <person name="Yang T.J."/>
            <person name="Lee Y.H."/>
            <person name="Bennetzen J.L."/>
            <person name="Choi D."/>
        </authorList>
    </citation>
    <scope>NUCLEOTIDE SEQUENCE [LARGE SCALE GENOMIC DNA]</scope>
    <source>
        <strain evidence="3">cv. PBC81</strain>
    </source>
</reference>
<proteinExistence type="predicted"/>
<feature type="compositionally biased region" description="Basic and acidic residues" evidence="1">
    <location>
        <begin position="26"/>
        <end position="42"/>
    </location>
</feature>
<evidence type="ECO:0000313" key="3">
    <source>
        <dbReference type="Proteomes" id="UP000224567"/>
    </source>
</evidence>
<accession>A0A2G2VFK6</accession>
<evidence type="ECO:0000256" key="1">
    <source>
        <dbReference type="SAM" id="MobiDB-lite"/>
    </source>
</evidence>
<feature type="compositionally biased region" description="Polar residues" evidence="1">
    <location>
        <begin position="46"/>
        <end position="57"/>
    </location>
</feature>
<organism evidence="2 3">
    <name type="scientific">Capsicum baccatum</name>
    <name type="common">Peruvian pepper</name>
    <dbReference type="NCBI Taxonomy" id="33114"/>
    <lineage>
        <taxon>Eukaryota</taxon>
        <taxon>Viridiplantae</taxon>
        <taxon>Streptophyta</taxon>
        <taxon>Embryophyta</taxon>
        <taxon>Tracheophyta</taxon>
        <taxon>Spermatophyta</taxon>
        <taxon>Magnoliopsida</taxon>
        <taxon>eudicotyledons</taxon>
        <taxon>Gunneridae</taxon>
        <taxon>Pentapetalae</taxon>
        <taxon>asterids</taxon>
        <taxon>lamiids</taxon>
        <taxon>Solanales</taxon>
        <taxon>Solanaceae</taxon>
        <taxon>Solanoideae</taxon>
        <taxon>Capsiceae</taxon>
        <taxon>Capsicum</taxon>
    </lineage>
</organism>
<reference evidence="3" key="2">
    <citation type="journal article" date="2017" name="J. Anim. Genet.">
        <title>Multiple reference genome sequences of hot pepper reveal the massive evolution of plant disease resistance genes by retroduplication.</title>
        <authorList>
            <person name="Kim S."/>
            <person name="Park J."/>
            <person name="Yeom S.-I."/>
            <person name="Kim Y.-M."/>
            <person name="Seo E."/>
            <person name="Kim K.-T."/>
            <person name="Kim M.-S."/>
            <person name="Lee J.M."/>
            <person name="Cheong K."/>
            <person name="Shin H.-S."/>
            <person name="Kim S.-B."/>
            <person name="Han K."/>
            <person name="Lee J."/>
            <person name="Park M."/>
            <person name="Lee H.-A."/>
            <person name="Lee H.-Y."/>
            <person name="Lee Y."/>
            <person name="Oh S."/>
            <person name="Lee J.H."/>
            <person name="Choi E."/>
            <person name="Choi E."/>
            <person name="Lee S.E."/>
            <person name="Jeon J."/>
            <person name="Kim H."/>
            <person name="Choi G."/>
            <person name="Song H."/>
            <person name="Lee J."/>
            <person name="Lee S.-C."/>
            <person name="Kwon J.-K."/>
            <person name="Lee H.-Y."/>
            <person name="Koo N."/>
            <person name="Hong Y."/>
            <person name="Kim R.W."/>
            <person name="Kang W.-H."/>
            <person name="Huh J.H."/>
            <person name="Kang B.-C."/>
            <person name="Yang T.-J."/>
            <person name="Lee Y.-H."/>
            <person name="Bennetzen J.L."/>
            <person name="Choi D."/>
        </authorList>
    </citation>
    <scope>NUCLEOTIDE SEQUENCE [LARGE SCALE GENOMIC DNA]</scope>
    <source>
        <strain evidence="3">cv. PBC81</strain>
    </source>
</reference>
<protein>
    <submittedName>
        <fullName evidence="2">Uncharacterized protein</fullName>
    </submittedName>
</protein>
<dbReference type="EMBL" id="MLFT02000012">
    <property type="protein sequence ID" value="PHT31737.1"/>
    <property type="molecule type" value="Genomic_DNA"/>
</dbReference>
<evidence type="ECO:0000313" key="2">
    <source>
        <dbReference type="EMBL" id="PHT31737.1"/>
    </source>
</evidence>
<dbReference type="AlphaFoldDB" id="A0A2G2VFK6"/>